<accession>A0ABP9LRL5</accession>
<organism evidence="2 3">
    <name type="scientific">Lysobacter panacisoli</name>
    <dbReference type="NCBI Taxonomy" id="1255263"/>
    <lineage>
        <taxon>Bacteria</taxon>
        <taxon>Pseudomonadati</taxon>
        <taxon>Pseudomonadota</taxon>
        <taxon>Gammaproteobacteria</taxon>
        <taxon>Lysobacterales</taxon>
        <taxon>Lysobacteraceae</taxon>
        <taxon>Lysobacter</taxon>
    </lineage>
</organism>
<protein>
    <recommendedName>
        <fullName evidence="1">DUF6869 domain-containing protein</fullName>
    </recommendedName>
</protein>
<evidence type="ECO:0000313" key="3">
    <source>
        <dbReference type="Proteomes" id="UP001501083"/>
    </source>
</evidence>
<name>A0ABP9LRL5_9GAMM</name>
<sequence>MRMDVSVSIEQWADAYIAAYSSQDALTPASPLWWVFERSLLPLRRDAAEEIWNFVLAVLAKSPPHEVLTNLAAGPMEDLIAYEGDAFIERIELHARRDPAFRHLLGGVWKNQTPPKIWQRIEAARGTAW</sequence>
<comment type="caution">
    <text evidence="2">The sequence shown here is derived from an EMBL/GenBank/DDBJ whole genome shotgun (WGS) entry which is preliminary data.</text>
</comment>
<reference evidence="3" key="1">
    <citation type="journal article" date="2019" name="Int. J. Syst. Evol. Microbiol.">
        <title>The Global Catalogue of Microorganisms (GCM) 10K type strain sequencing project: providing services to taxonomists for standard genome sequencing and annotation.</title>
        <authorList>
            <consortium name="The Broad Institute Genomics Platform"/>
            <consortium name="The Broad Institute Genome Sequencing Center for Infectious Disease"/>
            <person name="Wu L."/>
            <person name="Ma J."/>
        </authorList>
    </citation>
    <scope>NUCLEOTIDE SEQUENCE [LARGE SCALE GENOMIC DNA]</scope>
    <source>
        <strain evidence="3">JCM 19212</strain>
    </source>
</reference>
<dbReference type="Proteomes" id="UP001501083">
    <property type="component" value="Unassembled WGS sequence"/>
</dbReference>
<keyword evidence="3" id="KW-1185">Reference proteome</keyword>
<evidence type="ECO:0000259" key="1">
    <source>
        <dbReference type="Pfam" id="PF21746"/>
    </source>
</evidence>
<feature type="domain" description="DUF6869" evidence="1">
    <location>
        <begin position="29"/>
        <end position="126"/>
    </location>
</feature>
<dbReference type="InterPro" id="IPR049221">
    <property type="entry name" value="DUF6869"/>
</dbReference>
<gene>
    <name evidence="2" type="ORF">GCM10025759_32620</name>
</gene>
<dbReference type="Pfam" id="PF21746">
    <property type="entry name" value="DUF6869"/>
    <property type="match status" value="1"/>
</dbReference>
<dbReference type="RefSeq" id="WP_345476088.1">
    <property type="nucleotide sequence ID" value="NZ_BAABKY010000005.1"/>
</dbReference>
<evidence type="ECO:0000313" key="2">
    <source>
        <dbReference type="EMBL" id="GAA5081841.1"/>
    </source>
</evidence>
<proteinExistence type="predicted"/>
<dbReference type="EMBL" id="BAABKY010000005">
    <property type="protein sequence ID" value="GAA5081841.1"/>
    <property type="molecule type" value="Genomic_DNA"/>
</dbReference>